<reference evidence="1" key="1">
    <citation type="thesis" date="2020" institute="ProQuest LLC" country="789 East Eisenhower Parkway, Ann Arbor, MI, USA">
        <title>Comparative Genomics and Chromosome Evolution.</title>
        <authorList>
            <person name="Mudd A.B."/>
        </authorList>
    </citation>
    <scope>NUCLEOTIDE SEQUENCE</scope>
    <source>
        <strain evidence="1">1538</strain>
        <tissue evidence="1">Blood</tissue>
    </source>
</reference>
<evidence type="ECO:0000313" key="2">
    <source>
        <dbReference type="Proteomes" id="UP001181693"/>
    </source>
</evidence>
<dbReference type="Proteomes" id="UP001181693">
    <property type="component" value="Unassembled WGS sequence"/>
</dbReference>
<name>A0AAV2ZGS3_PYXAD</name>
<organism evidence="1 2">
    <name type="scientific">Pyxicephalus adspersus</name>
    <name type="common">African bullfrog</name>
    <dbReference type="NCBI Taxonomy" id="30357"/>
    <lineage>
        <taxon>Eukaryota</taxon>
        <taxon>Metazoa</taxon>
        <taxon>Chordata</taxon>
        <taxon>Craniata</taxon>
        <taxon>Vertebrata</taxon>
        <taxon>Euteleostomi</taxon>
        <taxon>Amphibia</taxon>
        <taxon>Batrachia</taxon>
        <taxon>Anura</taxon>
        <taxon>Neobatrachia</taxon>
        <taxon>Ranoidea</taxon>
        <taxon>Pyxicephalidae</taxon>
        <taxon>Pyxicephalinae</taxon>
        <taxon>Pyxicephalus</taxon>
    </lineage>
</organism>
<dbReference type="AlphaFoldDB" id="A0AAV2ZGS3"/>
<evidence type="ECO:0000313" key="1">
    <source>
        <dbReference type="EMBL" id="DBA14711.1"/>
    </source>
</evidence>
<keyword evidence="2" id="KW-1185">Reference proteome</keyword>
<proteinExistence type="predicted"/>
<protein>
    <submittedName>
        <fullName evidence="1">Uncharacterized protein</fullName>
    </submittedName>
</protein>
<sequence length="91" mass="10367">MCFQCTLWCTNQLQGKGLPRVPLQSRQRIYGALPLDNIIYKLKGVYRKKTVEALKSVTPVYSVYKYISQTLISVLYSLASQRGSNIVQSHI</sequence>
<comment type="caution">
    <text evidence="1">The sequence shown here is derived from an EMBL/GenBank/DDBJ whole genome shotgun (WGS) entry which is preliminary data.</text>
</comment>
<accession>A0AAV2ZGS3</accession>
<gene>
    <name evidence="1" type="ORF">GDO54_005641</name>
</gene>
<dbReference type="EMBL" id="DYDO01000013">
    <property type="protein sequence ID" value="DBA14711.1"/>
    <property type="molecule type" value="Genomic_DNA"/>
</dbReference>